<dbReference type="KEGG" id="cmar:IMCC12053_1377"/>
<dbReference type="STRING" id="1397108.IMCC12053_1377"/>
<proteinExistence type="predicted"/>
<evidence type="ECO:0000313" key="2">
    <source>
        <dbReference type="Proteomes" id="UP000064920"/>
    </source>
</evidence>
<keyword evidence="2" id="KW-1185">Reference proteome</keyword>
<dbReference type="Proteomes" id="UP000064920">
    <property type="component" value="Chromosome"/>
</dbReference>
<dbReference type="InterPro" id="IPR009936">
    <property type="entry name" value="DUF1468"/>
</dbReference>
<dbReference type="OrthoDB" id="7855829at2"/>
<gene>
    <name evidence="1" type="ORF">IMCC12053_1377</name>
</gene>
<dbReference type="PATRIC" id="fig|1397108.4.peg.1410"/>
<name>A0A0N9ZP84_9RHOB</name>
<dbReference type="RefSeq" id="WP_062217052.1">
    <property type="nucleotide sequence ID" value="NZ_CP012023.1"/>
</dbReference>
<dbReference type="AlphaFoldDB" id="A0A0N9ZP84"/>
<dbReference type="EMBL" id="CP012023">
    <property type="protein sequence ID" value="ALI55324.1"/>
    <property type="molecule type" value="Genomic_DNA"/>
</dbReference>
<dbReference type="Pfam" id="PF07331">
    <property type="entry name" value="TctB"/>
    <property type="match status" value="1"/>
</dbReference>
<organism evidence="1 2">
    <name type="scientific">Celeribacter marinus</name>
    <dbReference type="NCBI Taxonomy" id="1397108"/>
    <lineage>
        <taxon>Bacteria</taxon>
        <taxon>Pseudomonadati</taxon>
        <taxon>Pseudomonadota</taxon>
        <taxon>Alphaproteobacteria</taxon>
        <taxon>Rhodobacterales</taxon>
        <taxon>Roseobacteraceae</taxon>
        <taxon>Celeribacter</taxon>
    </lineage>
</organism>
<reference evidence="1 2" key="1">
    <citation type="submission" date="2015-05" db="EMBL/GenBank/DDBJ databases">
        <authorList>
            <person name="Wang D.B."/>
            <person name="Wang M."/>
        </authorList>
    </citation>
    <scope>NUCLEOTIDE SEQUENCE [LARGE SCALE GENOMIC DNA]</scope>
    <source>
        <strain evidence="1 2">IMCC 12053</strain>
    </source>
</reference>
<evidence type="ECO:0000313" key="1">
    <source>
        <dbReference type="EMBL" id="ALI55324.1"/>
    </source>
</evidence>
<sequence length="139" mass="15714">MGDLTKVVIDFEQSHLLFPRLVATVLGLLLLTILLRDRKRILNAGQTWRITLNRMDKPRFFGAIALTLMYFSCMVPVGNVWPNTGMGFLLCSVPFVFCVGALFMHDRPKRALGVLALIAIVGPTCVWWLFTNPFYLTLP</sequence>
<protein>
    <submittedName>
        <fullName evidence="1">Uncharacterized protein</fullName>
    </submittedName>
</protein>
<accession>A0A0N9ZP84</accession>